<feature type="compositionally biased region" description="Pro residues" evidence="1">
    <location>
        <begin position="158"/>
        <end position="167"/>
    </location>
</feature>
<dbReference type="EMBL" id="UYRT01016990">
    <property type="protein sequence ID" value="VDK56500.1"/>
    <property type="molecule type" value="Genomic_DNA"/>
</dbReference>
<protein>
    <submittedName>
        <fullName evidence="4">WH2 domain-containing protein</fullName>
    </submittedName>
</protein>
<reference evidence="4" key="1">
    <citation type="submission" date="2016-06" db="UniProtKB">
        <authorList>
            <consortium name="WormBaseParasite"/>
        </authorList>
    </citation>
    <scope>IDENTIFICATION</scope>
</reference>
<sequence length="167" mass="16927">MAELGEKPVAKPFPGAGKAGVPNGAGAASGFKQKNYILPSGTPIVRINLTRQDGIDGYGPKSGMPPGSVTGTASASNETVHFFNTPRPRPQFASGAGTWSSPAGRGWSGVPPPPPTRYPMPVPPPPPPMSLGLGFMPPPPPPPPAPTPKMDLSSLLAPPAPPPPPPS</sequence>
<feature type="region of interest" description="Disordered" evidence="1">
    <location>
        <begin position="1"/>
        <end position="35"/>
    </location>
</feature>
<evidence type="ECO:0000313" key="2">
    <source>
        <dbReference type="EMBL" id="VDK56500.1"/>
    </source>
</evidence>
<feature type="region of interest" description="Disordered" evidence="1">
    <location>
        <begin position="56"/>
        <end position="167"/>
    </location>
</feature>
<evidence type="ECO:0000313" key="3">
    <source>
        <dbReference type="Proteomes" id="UP000271098"/>
    </source>
</evidence>
<feature type="compositionally biased region" description="Pro residues" evidence="1">
    <location>
        <begin position="110"/>
        <end position="129"/>
    </location>
</feature>
<dbReference type="Proteomes" id="UP000271098">
    <property type="component" value="Unassembled WGS sequence"/>
</dbReference>
<keyword evidence="3" id="KW-1185">Reference proteome</keyword>
<proteinExistence type="predicted"/>
<organism evidence="4">
    <name type="scientific">Gongylonema pulchrum</name>
    <dbReference type="NCBI Taxonomy" id="637853"/>
    <lineage>
        <taxon>Eukaryota</taxon>
        <taxon>Metazoa</taxon>
        <taxon>Ecdysozoa</taxon>
        <taxon>Nematoda</taxon>
        <taxon>Chromadorea</taxon>
        <taxon>Rhabditida</taxon>
        <taxon>Spirurina</taxon>
        <taxon>Spiruromorpha</taxon>
        <taxon>Spiruroidea</taxon>
        <taxon>Gongylonematidae</taxon>
        <taxon>Gongylonema</taxon>
    </lineage>
</organism>
<dbReference type="WBParaSite" id="GPUH_0000691301-mRNA-1">
    <property type="protein sequence ID" value="GPUH_0000691301-mRNA-1"/>
    <property type="gene ID" value="GPUH_0000691301"/>
</dbReference>
<evidence type="ECO:0000256" key="1">
    <source>
        <dbReference type="SAM" id="MobiDB-lite"/>
    </source>
</evidence>
<reference evidence="2 3" key="2">
    <citation type="submission" date="2018-11" db="EMBL/GenBank/DDBJ databases">
        <authorList>
            <consortium name="Pathogen Informatics"/>
        </authorList>
    </citation>
    <scope>NUCLEOTIDE SEQUENCE [LARGE SCALE GENOMIC DNA]</scope>
</reference>
<accession>A0A183DDW3</accession>
<name>A0A183DDW3_9BILA</name>
<evidence type="ECO:0000313" key="4">
    <source>
        <dbReference type="WBParaSite" id="GPUH_0000691301-mRNA-1"/>
    </source>
</evidence>
<dbReference type="AlphaFoldDB" id="A0A183DDW3"/>
<feature type="compositionally biased region" description="Polar residues" evidence="1">
    <location>
        <begin position="69"/>
        <end position="79"/>
    </location>
</feature>
<gene>
    <name evidence="2" type="ORF">GPUH_LOCUS6904</name>
</gene>
<dbReference type="OrthoDB" id="10573584at2759"/>
<feature type="compositionally biased region" description="Pro residues" evidence="1">
    <location>
        <begin position="136"/>
        <end position="147"/>
    </location>
</feature>